<dbReference type="GO" id="GO:0003677">
    <property type="term" value="F:DNA binding"/>
    <property type="evidence" value="ECO:0007669"/>
    <property type="project" value="UniProtKB-KW"/>
</dbReference>
<evidence type="ECO:0000259" key="5">
    <source>
        <dbReference type="PROSITE" id="PS50931"/>
    </source>
</evidence>
<dbReference type="InterPro" id="IPR036390">
    <property type="entry name" value="WH_DNA-bd_sf"/>
</dbReference>
<dbReference type="RefSeq" id="WP_229049773.1">
    <property type="nucleotide sequence ID" value="NZ_BJMH01000015.1"/>
</dbReference>
<dbReference type="Proteomes" id="UP000316882">
    <property type="component" value="Unassembled WGS sequence"/>
</dbReference>
<gene>
    <name evidence="6" type="primary">ycf30</name>
    <name evidence="6" type="ORF">BPA01_32130</name>
</gene>
<dbReference type="GO" id="GO:0005829">
    <property type="term" value="C:cytosol"/>
    <property type="evidence" value="ECO:0007669"/>
    <property type="project" value="TreeGrafter"/>
</dbReference>
<dbReference type="FunFam" id="1.10.10.10:FF:000001">
    <property type="entry name" value="LysR family transcriptional regulator"/>
    <property type="match status" value="1"/>
</dbReference>
<keyword evidence="4" id="KW-0804">Transcription</keyword>
<dbReference type="GeneID" id="87610650"/>
<comment type="caution">
    <text evidence="6">The sequence shown here is derived from an EMBL/GenBank/DDBJ whole genome shotgun (WGS) entry which is preliminary data.</text>
</comment>
<sequence>MNTLEKMETFIVLAECGSFTESAKRLFCSQPTISHHIQQLEELFESPLVQRSGKQVQLTQQGEILLSYAKRISHLVEEAAVELKRVSEQERVLSVYVSNYIAGYFFSDVLNELHTILPQKPLEINTYCYSDLIRCFQEGRTHYALMPIYPEDDYIRKNFETSVLFEEELLLVLPVDHPLAKRRLLYARDLHNESILLPKSEYLQQYVINHLNSRQVKTRFLQMSNFETIKQAIKSRHGIAFLPSGAVREELNRGELATVPVSSMQIRRQNGFVFRKNAELSQADRAFCKNVEHYLRTV</sequence>
<name>A0A4Y3PJP1_BREPA</name>
<keyword evidence="3" id="KW-0238">DNA-binding</keyword>
<organism evidence="6 7">
    <name type="scientific">Brevibacillus parabrevis</name>
    <dbReference type="NCBI Taxonomy" id="54914"/>
    <lineage>
        <taxon>Bacteria</taxon>
        <taxon>Bacillati</taxon>
        <taxon>Bacillota</taxon>
        <taxon>Bacilli</taxon>
        <taxon>Bacillales</taxon>
        <taxon>Paenibacillaceae</taxon>
        <taxon>Brevibacillus</taxon>
    </lineage>
</organism>
<evidence type="ECO:0000256" key="3">
    <source>
        <dbReference type="ARBA" id="ARBA00023125"/>
    </source>
</evidence>
<evidence type="ECO:0000256" key="2">
    <source>
        <dbReference type="ARBA" id="ARBA00023015"/>
    </source>
</evidence>
<dbReference type="Gene3D" id="3.40.190.10">
    <property type="entry name" value="Periplasmic binding protein-like II"/>
    <property type="match status" value="2"/>
</dbReference>
<evidence type="ECO:0000313" key="6">
    <source>
        <dbReference type="EMBL" id="GEB33633.1"/>
    </source>
</evidence>
<dbReference type="PRINTS" id="PR00039">
    <property type="entry name" value="HTHLYSR"/>
</dbReference>
<evidence type="ECO:0000256" key="4">
    <source>
        <dbReference type="ARBA" id="ARBA00023163"/>
    </source>
</evidence>
<keyword evidence="2" id="KW-0805">Transcription regulation</keyword>
<dbReference type="AlphaFoldDB" id="A0A4Y3PJP1"/>
<dbReference type="Pfam" id="PF00126">
    <property type="entry name" value="HTH_1"/>
    <property type="match status" value="1"/>
</dbReference>
<dbReference type="InterPro" id="IPR036388">
    <property type="entry name" value="WH-like_DNA-bd_sf"/>
</dbReference>
<reference evidence="6 7" key="1">
    <citation type="submission" date="2019-06" db="EMBL/GenBank/DDBJ databases">
        <title>Whole genome shotgun sequence of Brevibacillus parabrevis NBRC 12334.</title>
        <authorList>
            <person name="Hosoyama A."/>
            <person name="Uohara A."/>
            <person name="Ohji S."/>
            <person name="Ichikawa N."/>
        </authorList>
    </citation>
    <scope>NUCLEOTIDE SEQUENCE [LARGE SCALE GENOMIC DNA]</scope>
    <source>
        <strain evidence="6 7">NBRC 12334</strain>
    </source>
</reference>
<accession>A0A4Y3PJP1</accession>
<dbReference type="InterPro" id="IPR050950">
    <property type="entry name" value="HTH-type_LysR_regulators"/>
</dbReference>
<evidence type="ECO:0000256" key="1">
    <source>
        <dbReference type="ARBA" id="ARBA00009437"/>
    </source>
</evidence>
<dbReference type="EMBL" id="BJMH01000015">
    <property type="protein sequence ID" value="GEB33633.1"/>
    <property type="molecule type" value="Genomic_DNA"/>
</dbReference>
<evidence type="ECO:0000313" key="7">
    <source>
        <dbReference type="Proteomes" id="UP000316882"/>
    </source>
</evidence>
<dbReference type="Pfam" id="PF03466">
    <property type="entry name" value="LysR_substrate"/>
    <property type="match status" value="1"/>
</dbReference>
<comment type="similarity">
    <text evidence="1">Belongs to the LysR transcriptional regulatory family.</text>
</comment>
<dbReference type="InterPro" id="IPR005119">
    <property type="entry name" value="LysR_subst-bd"/>
</dbReference>
<dbReference type="Gene3D" id="1.10.10.10">
    <property type="entry name" value="Winged helix-like DNA-binding domain superfamily/Winged helix DNA-binding domain"/>
    <property type="match status" value="1"/>
</dbReference>
<dbReference type="PROSITE" id="PS50931">
    <property type="entry name" value="HTH_LYSR"/>
    <property type="match status" value="1"/>
</dbReference>
<dbReference type="CDD" id="cd05466">
    <property type="entry name" value="PBP2_LTTR_substrate"/>
    <property type="match status" value="1"/>
</dbReference>
<keyword evidence="7" id="KW-1185">Reference proteome</keyword>
<dbReference type="SUPFAM" id="SSF53850">
    <property type="entry name" value="Periplasmic binding protein-like II"/>
    <property type="match status" value="1"/>
</dbReference>
<protein>
    <submittedName>
        <fullName evidence="6">LysR family transcriptional regulator</fullName>
    </submittedName>
</protein>
<dbReference type="PANTHER" id="PTHR30419:SF8">
    <property type="entry name" value="NITROGEN ASSIMILATION TRANSCRIPTIONAL ACTIVATOR-RELATED"/>
    <property type="match status" value="1"/>
</dbReference>
<dbReference type="GO" id="GO:0003700">
    <property type="term" value="F:DNA-binding transcription factor activity"/>
    <property type="evidence" value="ECO:0007669"/>
    <property type="project" value="InterPro"/>
</dbReference>
<dbReference type="SUPFAM" id="SSF46785">
    <property type="entry name" value="Winged helix' DNA-binding domain"/>
    <property type="match status" value="1"/>
</dbReference>
<dbReference type="InterPro" id="IPR000847">
    <property type="entry name" value="LysR_HTH_N"/>
</dbReference>
<proteinExistence type="inferred from homology"/>
<feature type="domain" description="HTH lysR-type" evidence="5">
    <location>
        <begin position="1"/>
        <end position="59"/>
    </location>
</feature>
<dbReference type="PANTHER" id="PTHR30419">
    <property type="entry name" value="HTH-TYPE TRANSCRIPTIONAL REGULATOR YBHD"/>
    <property type="match status" value="1"/>
</dbReference>